<dbReference type="InterPro" id="IPR037010">
    <property type="entry name" value="VitB12-dep_Met_synth_activ_sf"/>
</dbReference>
<accession>A0A7W8CWR1</accession>
<organism evidence="2 3">
    <name type="scientific">Catenisphaera adipataccumulans</name>
    <dbReference type="NCBI Taxonomy" id="700500"/>
    <lineage>
        <taxon>Bacteria</taxon>
        <taxon>Bacillati</taxon>
        <taxon>Bacillota</taxon>
        <taxon>Erysipelotrichia</taxon>
        <taxon>Erysipelotrichales</taxon>
        <taxon>Erysipelotrichaceae</taxon>
        <taxon>Catenisphaera</taxon>
    </lineage>
</organism>
<dbReference type="Proteomes" id="UP000539953">
    <property type="component" value="Unassembled WGS sequence"/>
</dbReference>
<gene>
    <name evidence="2" type="ORF">HNQ47_001032</name>
</gene>
<protein>
    <recommendedName>
        <fullName evidence="1">AdoMet activation domain-containing protein</fullName>
    </recommendedName>
</protein>
<dbReference type="RefSeq" id="WP_183328212.1">
    <property type="nucleotide sequence ID" value="NZ_JACHHK010000003.1"/>
</dbReference>
<dbReference type="AlphaFoldDB" id="A0A7W8CWR1"/>
<evidence type="ECO:0000313" key="3">
    <source>
        <dbReference type="Proteomes" id="UP000539953"/>
    </source>
</evidence>
<evidence type="ECO:0000259" key="1">
    <source>
        <dbReference type="Pfam" id="PF02965"/>
    </source>
</evidence>
<reference evidence="2 3" key="1">
    <citation type="submission" date="2020-08" db="EMBL/GenBank/DDBJ databases">
        <title>Genomic Encyclopedia of Type Strains, Phase IV (KMG-IV): sequencing the most valuable type-strain genomes for metagenomic binning, comparative biology and taxonomic classification.</title>
        <authorList>
            <person name="Goeker M."/>
        </authorList>
    </citation>
    <scope>NUCLEOTIDE SEQUENCE [LARGE SCALE GENOMIC DNA]</scope>
    <source>
        <strain evidence="2 3">DSM 25799</strain>
    </source>
</reference>
<keyword evidence="3" id="KW-1185">Reference proteome</keyword>
<evidence type="ECO:0000313" key="2">
    <source>
        <dbReference type="EMBL" id="MBB5183012.1"/>
    </source>
</evidence>
<comment type="caution">
    <text evidence="2">The sequence shown here is derived from an EMBL/GenBank/DDBJ whole genome shotgun (WGS) entry which is preliminary data.</text>
</comment>
<sequence>MIDRKETERYLGYMKVRPDAQIDARIDACIAQIEKTMDCRSVKRYEPMTIEDETIRIADMEIHSQSLLRNLKDCTSVCLFAATIGPEIDRLIRRAEIVSMTDAAIYQAAGAAAIESYVDQVNQTIIAEADGYCRPRFSCGYGDFDLHHQRDFARLLNLPKTIGVTLTDTLLMQPSKSVTALVGISPKPSHCILQGCEACSRTDCTYRR</sequence>
<dbReference type="EMBL" id="JACHHK010000003">
    <property type="protein sequence ID" value="MBB5183012.1"/>
    <property type="molecule type" value="Genomic_DNA"/>
</dbReference>
<dbReference type="InterPro" id="IPR004223">
    <property type="entry name" value="VitB12-dep_Met_synth_activ_dom"/>
</dbReference>
<proteinExistence type="predicted"/>
<dbReference type="SUPFAM" id="SSF56507">
    <property type="entry name" value="Methionine synthase activation domain-like"/>
    <property type="match status" value="1"/>
</dbReference>
<dbReference type="Pfam" id="PF02965">
    <property type="entry name" value="Met_synt_B12"/>
    <property type="match status" value="1"/>
</dbReference>
<dbReference type="GO" id="GO:0008705">
    <property type="term" value="F:methionine synthase activity"/>
    <property type="evidence" value="ECO:0007669"/>
    <property type="project" value="InterPro"/>
</dbReference>
<feature type="domain" description="AdoMet activation" evidence="1">
    <location>
        <begin position="132"/>
        <end position="187"/>
    </location>
</feature>
<dbReference type="Gene3D" id="3.40.109.40">
    <property type="match status" value="1"/>
</dbReference>
<name>A0A7W8CWR1_9FIRM</name>